<dbReference type="InterPro" id="IPR058163">
    <property type="entry name" value="LysR-type_TF_proteobact-type"/>
</dbReference>
<dbReference type="Pfam" id="PF00126">
    <property type="entry name" value="HTH_1"/>
    <property type="match status" value="1"/>
</dbReference>
<sequence length="332" mass="36282">MIDRIEAMRTFVRIVDMNSFTRASESLGIARARTTTIVQHLEALLGVPLLLRTTRRLTLTAEGMQYHDRCVRILADIDEAESALSNRSESLRGRLRIEMPGAIAHAVVLPSIVDFHARHPHIELTVGVSSRTVDLISDGVDCSIQLGNLPNSGLIARRLGDIERVTCASPAYLKQRGVPRTPDDLSRHVGIKCAASSNGYCMGFDFHAAGKLAKVKLDGFLQIDDEHGCLLAGIEGVGLLQPSRLAAEPYLRSGQLREVLPAWRPVPSPVSLVYLAGRQMSSRLRALVDWLSERFDENRRVEAVAHCVQRKITAVSGGGPGRSMAALTSEPL</sequence>
<name>A0ABW8MQG1_9BURK</name>
<keyword evidence="2" id="KW-0805">Transcription regulation</keyword>
<dbReference type="Gene3D" id="3.40.190.290">
    <property type="match status" value="1"/>
</dbReference>
<dbReference type="Gene3D" id="1.10.10.10">
    <property type="entry name" value="Winged helix-like DNA-binding domain superfamily/Winged helix DNA-binding domain"/>
    <property type="match status" value="1"/>
</dbReference>
<keyword evidence="3" id="KW-0238">DNA-binding</keyword>
<keyword evidence="4" id="KW-0804">Transcription</keyword>
<evidence type="ECO:0000259" key="5">
    <source>
        <dbReference type="PROSITE" id="PS50931"/>
    </source>
</evidence>
<evidence type="ECO:0000256" key="1">
    <source>
        <dbReference type="ARBA" id="ARBA00009437"/>
    </source>
</evidence>
<dbReference type="InterPro" id="IPR036388">
    <property type="entry name" value="WH-like_DNA-bd_sf"/>
</dbReference>
<feature type="domain" description="HTH lysR-type" evidence="5">
    <location>
        <begin position="3"/>
        <end position="60"/>
    </location>
</feature>
<gene>
    <name evidence="6" type="ORF">ABH943_005614</name>
</gene>
<dbReference type="RefSeq" id="WP_404610566.1">
    <property type="nucleotide sequence ID" value="NZ_JBIYDN010000020.1"/>
</dbReference>
<evidence type="ECO:0000256" key="2">
    <source>
        <dbReference type="ARBA" id="ARBA00023015"/>
    </source>
</evidence>
<dbReference type="Pfam" id="PF03466">
    <property type="entry name" value="LysR_substrate"/>
    <property type="match status" value="1"/>
</dbReference>
<evidence type="ECO:0000313" key="6">
    <source>
        <dbReference type="EMBL" id="MFK4445589.1"/>
    </source>
</evidence>
<evidence type="ECO:0000256" key="3">
    <source>
        <dbReference type="ARBA" id="ARBA00023125"/>
    </source>
</evidence>
<comment type="similarity">
    <text evidence="1">Belongs to the LysR transcriptional regulatory family.</text>
</comment>
<protein>
    <submittedName>
        <fullName evidence="6">LysR family transcriptional regulator for bpeEF and oprC</fullName>
    </submittedName>
</protein>
<reference evidence="6 7" key="1">
    <citation type="submission" date="2024-10" db="EMBL/GenBank/DDBJ databases">
        <authorList>
            <person name="Deangelis K."/>
            <person name="Huntemann M."/>
            <person name="Clum A."/>
            <person name="Wang J."/>
            <person name="Palaniappan K."/>
            <person name="Ritter S."/>
            <person name="Chen I.-M."/>
            <person name="Stamatis D."/>
            <person name="Reddy T."/>
            <person name="O'Malley R."/>
            <person name="Daum C."/>
            <person name="Ng V."/>
            <person name="Ivanova N."/>
            <person name="Kyrpides N."/>
            <person name="Woyke T."/>
        </authorList>
    </citation>
    <scope>NUCLEOTIDE SEQUENCE [LARGE SCALE GENOMIC DNA]</scope>
    <source>
        <strain evidence="6 7">GAS97</strain>
    </source>
</reference>
<organism evidence="6 7">
    <name type="scientific">Caballeronia udeis</name>
    <dbReference type="NCBI Taxonomy" id="1232866"/>
    <lineage>
        <taxon>Bacteria</taxon>
        <taxon>Pseudomonadati</taxon>
        <taxon>Pseudomonadota</taxon>
        <taxon>Betaproteobacteria</taxon>
        <taxon>Burkholderiales</taxon>
        <taxon>Burkholderiaceae</taxon>
        <taxon>Caballeronia</taxon>
    </lineage>
</organism>
<dbReference type="PANTHER" id="PTHR30537:SF72">
    <property type="entry name" value="LYSR FAMILY TRANSCRIPTIONAL REGULATOR"/>
    <property type="match status" value="1"/>
</dbReference>
<dbReference type="EMBL" id="JBIYDN010000020">
    <property type="protein sequence ID" value="MFK4445589.1"/>
    <property type="molecule type" value="Genomic_DNA"/>
</dbReference>
<dbReference type="CDD" id="cd08472">
    <property type="entry name" value="PBP2_CrgA_like_3"/>
    <property type="match status" value="1"/>
</dbReference>
<proteinExistence type="inferred from homology"/>
<evidence type="ECO:0000313" key="7">
    <source>
        <dbReference type="Proteomes" id="UP001620514"/>
    </source>
</evidence>
<dbReference type="InterPro" id="IPR005119">
    <property type="entry name" value="LysR_subst-bd"/>
</dbReference>
<dbReference type="InterPro" id="IPR036390">
    <property type="entry name" value="WH_DNA-bd_sf"/>
</dbReference>
<reference evidence="6 7" key="2">
    <citation type="submission" date="2024-11" db="EMBL/GenBank/DDBJ databases">
        <title>Using genomics to understand microbial adaptation to soil warming.</title>
        <authorList>
            <person name="Deangelis K.M. PhD."/>
        </authorList>
    </citation>
    <scope>NUCLEOTIDE SEQUENCE [LARGE SCALE GENOMIC DNA]</scope>
    <source>
        <strain evidence="6 7">GAS97</strain>
    </source>
</reference>
<dbReference type="SUPFAM" id="SSF53850">
    <property type="entry name" value="Periplasmic binding protein-like II"/>
    <property type="match status" value="1"/>
</dbReference>
<accession>A0ABW8MQG1</accession>
<dbReference type="PANTHER" id="PTHR30537">
    <property type="entry name" value="HTH-TYPE TRANSCRIPTIONAL REGULATOR"/>
    <property type="match status" value="1"/>
</dbReference>
<dbReference type="SUPFAM" id="SSF46785">
    <property type="entry name" value="Winged helix' DNA-binding domain"/>
    <property type="match status" value="1"/>
</dbReference>
<dbReference type="InterPro" id="IPR000847">
    <property type="entry name" value="LysR_HTH_N"/>
</dbReference>
<evidence type="ECO:0000256" key="4">
    <source>
        <dbReference type="ARBA" id="ARBA00023163"/>
    </source>
</evidence>
<keyword evidence="7" id="KW-1185">Reference proteome</keyword>
<comment type="caution">
    <text evidence="6">The sequence shown here is derived from an EMBL/GenBank/DDBJ whole genome shotgun (WGS) entry which is preliminary data.</text>
</comment>
<dbReference type="PROSITE" id="PS50931">
    <property type="entry name" value="HTH_LYSR"/>
    <property type="match status" value="1"/>
</dbReference>
<dbReference type="Proteomes" id="UP001620514">
    <property type="component" value="Unassembled WGS sequence"/>
</dbReference>